<comment type="caution">
    <text evidence="8">The sequence shown here is derived from an EMBL/GenBank/DDBJ whole genome shotgun (WGS) entry which is preliminary data.</text>
</comment>
<dbReference type="PROSITE" id="PS50005">
    <property type="entry name" value="TPR"/>
    <property type="match status" value="1"/>
</dbReference>
<accession>A0A7W8F4I2</accession>
<sequence length="1332" mass="138012">MRYGILGTTQAHSDDGHPAALGGARLRALLAALALHPGRARTAEALIDDVWGDGPPADAAGALQALVGRLRRALGHDAVASSAGGYRLRATPEDVDLHRFQRLAEEGARALADGDPAKAADLLDTGLALWRGPVLADLPDRAALAARHEARRLDARRTRLAAAVALGRAEQILPELAALCEEHPLDEPLHAVRLRALRAAGRPAEALAAYAAVADDLSARLGTDPGPELRALHAELLNPDPAGPVPGGGALGAPPQGAPRPPGHGASGPHGVVAPGGEGVSYAGSYPPADGAASVPGVTYPPGGPAGQGASHRVVAPGGAVVPYAGSYPSADGAASVPGVTYPPGGPAGQGASHRAVAPGGAAVPYAGSYPPADDAASVPGAPHPPGGAAGHGASGPHGVVAPGGAAVPYAGSYPPAGGTAPPYPSGGLAAHGAVAPDGRPSPPGGTAPLAGGGAAPHGVPLPPAGGAPAPSPGNLRARLTSFVGREDDIVSIGGELRAHRLVTLLGPGGAGKTRLSLEAAEAAAAHGVWSDGVWFAELAPVDDPGTVPEAVLTALGGRETVVRTTADGLRAAGDASATDSLARLAEHCAQRRMLLVLDNCEHVVDAAARLAETLLAHCPGVTVLATSREPLGVPGEAVRPVEPLPDTVALRLLADRGAAARTGFRVEDDPEACAEICRRLDGLPLAIELAAARLRMLTPRGLADRLDDRFRLLTSGSRTVLPRQQTLRAVVDWSWDLLDRPERAVLRRLSVFSGGCDLAIAEEVCGDGPDPAAAPAADAVGARDVAALLGSLVDKSLVVAEPAACGEMRYRLLETVGEYAAERLDEAGERAGAEHRHLVAFRELARTGDPLLRGPAQGVWLERLELEHDNLRTALRRAVAAEDEQEALCLVLSMGWFWQLRDHRADAAHWAEAVAAMGPDPFAEPVVPATPLYVTCTERPPPMPPEVLAEARRGVHLTQLVSMADMAVVQSPETQRRLRGMAAAYADGQPQICRVPGFIVFFAILMTGDFETLYGTLDTMVTRCRELGYEWELGHVLQLRSKIFNDHPGGLDQATEDSEESVRIFRRLGDSWGVAEGLTGLGEVHERRGQFDLAAEDYREAVEQVREIGSTGQLPALRARLAGALVEAGAVGEEEGEQMLRDAIGEAEQGNTDAAIFGRLQLGVRIARTGRTAEAREIFEELVADFGIRSVVMFQSLMCGQMAWLDTLDGRPADALPRLREALSLTGDPLSTLAVPQLPMTHLLFSAFAHAAPAGGEHAEPADREGHALRAARLLGAAEALRPADLPPHSVEREVSDRTAAAAREVLGDGAYERAYAEGGGLTLEEATALV</sequence>
<dbReference type="Pfam" id="PF25872">
    <property type="entry name" value="HTH_77"/>
    <property type="match status" value="1"/>
</dbReference>
<keyword evidence="2" id="KW-0902">Two-component regulatory system</keyword>
<dbReference type="Gene3D" id="3.40.50.300">
    <property type="entry name" value="P-loop containing nucleotide triphosphate hydrolases"/>
    <property type="match status" value="1"/>
</dbReference>
<keyword evidence="4" id="KW-0802">TPR repeat</keyword>
<dbReference type="GO" id="GO:0006355">
    <property type="term" value="P:regulation of DNA-templated transcription"/>
    <property type="evidence" value="ECO:0007669"/>
    <property type="project" value="InterPro"/>
</dbReference>
<dbReference type="EMBL" id="JACHJF010000016">
    <property type="protein sequence ID" value="MBB5121069.1"/>
    <property type="molecule type" value="Genomic_DNA"/>
</dbReference>
<dbReference type="InterPro" id="IPR001867">
    <property type="entry name" value="OmpR/PhoB-type_DNA-bd"/>
</dbReference>
<feature type="region of interest" description="Disordered" evidence="6">
    <location>
        <begin position="429"/>
        <end position="474"/>
    </location>
</feature>
<feature type="region of interest" description="Disordered" evidence="6">
    <location>
        <begin position="237"/>
        <end position="276"/>
    </location>
</feature>
<dbReference type="InterPro" id="IPR036388">
    <property type="entry name" value="WH-like_DNA-bd_sf"/>
</dbReference>
<feature type="region of interest" description="Disordered" evidence="6">
    <location>
        <begin position="373"/>
        <end position="397"/>
    </location>
</feature>
<reference evidence="8 9" key="1">
    <citation type="submission" date="2020-08" db="EMBL/GenBank/DDBJ databases">
        <title>Genomic Encyclopedia of Type Strains, Phase III (KMG-III): the genomes of soil and plant-associated and newly described type strains.</title>
        <authorList>
            <person name="Whitman W."/>
        </authorList>
    </citation>
    <scope>NUCLEOTIDE SEQUENCE [LARGE SCALE GENOMIC DNA]</scope>
    <source>
        <strain evidence="8 9">CECT 3259</strain>
    </source>
</reference>
<evidence type="ECO:0000256" key="3">
    <source>
        <dbReference type="ARBA" id="ARBA00023125"/>
    </source>
</evidence>
<dbReference type="SUPFAM" id="SSF48452">
    <property type="entry name" value="TPR-like"/>
    <property type="match status" value="2"/>
</dbReference>
<dbReference type="SMART" id="SM01043">
    <property type="entry name" value="BTAD"/>
    <property type="match status" value="1"/>
</dbReference>
<dbReference type="SMART" id="SM00862">
    <property type="entry name" value="Trans_reg_C"/>
    <property type="match status" value="1"/>
</dbReference>
<organism evidence="8 9">
    <name type="scientific">Streptomyces eurocidicus</name>
    <name type="common">Streptoverticillium eurocidicus</name>
    <dbReference type="NCBI Taxonomy" id="66423"/>
    <lineage>
        <taxon>Bacteria</taxon>
        <taxon>Bacillati</taxon>
        <taxon>Actinomycetota</taxon>
        <taxon>Actinomycetes</taxon>
        <taxon>Kitasatosporales</taxon>
        <taxon>Streptomycetaceae</taxon>
        <taxon>Streptomyces</taxon>
    </lineage>
</organism>
<evidence type="ECO:0000256" key="4">
    <source>
        <dbReference type="PROSITE-ProRule" id="PRU00339"/>
    </source>
</evidence>
<feature type="compositionally biased region" description="Pro residues" evidence="6">
    <location>
        <begin position="460"/>
        <end position="472"/>
    </location>
</feature>
<evidence type="ECO:0000313" key="8">
    <source>
        <dbReference type="EMBL" id="MBB5121069.1"/>
    </source>
</evidence>
<evidence type="ECO:0000256" key="2">
    <source>
        <dbReference type="ARBA" id="ARBA00023012"/>
    </source>
</evidence>
<dbReference type="InterPro" id="IPR027417">
    <property type="entry name" value="P-loop_NTPase"/>
</dbReference>
<feature type="DNA-binding region" description="OmpR/PhoB-type" evidence="5">
    <location>
        <begin position="1"/>
        <end position="90"/>
    </location>
</feature>
<feature type="repeat" description="TPR" evidence="4">
    <location>
        <begin position="1076"/>
        <end position="1109"/>
    </location>
</feature>
<dbReference type="PRINTS" id="PR00364">
    <property type="entry name" value="DISEASERSIST"/>
</dbReference>
<dbReference type="InterPro" id="IPR058852">
    <property type="entry name" value="HTH_77"/>
</dbReference>
<gene>
    <name evidence="8" type="ORF">FHS36_004521</name>
</gene>
<evidence type="ECO:0000259" key="7">
    <source>
        <dbReference type="PROSITE" id="PS51755"/>
    </source>
</evidence>
<dbReference type="Proteomes" id="UP000528608">
    <property type="component" value="Unassembled WGS sequence"/>
</dbReference>
<protein>
    <submittedName>
        <fullName evidence="8">Putative ATPase/DNA-binding SARP family transcriptional activator</fullName>
    </submittedName>
</protein>
<comment type="similarity">
    <text evidence="1">Belongs to the AfsR/DnrI/RedD regulatory family.</text>
</comment>
<dbReference type="InterPro" id="IPR011990">
    <property type="entry name" value="TPR-like_helical_dom_sf"/>
</dbReference>
<name>A0A7W8F4I2_STREU</name>
<dbReference type="SUPFAM" id="SSF46894">
    <property type="entry name" value="C-terminal effector domain of the bipartite response regulators"/>
    <property type="match status" value="1"/>
</dbReference>
<evidence type="ECO:0000256" key="1">
    <source>
        <dbReference type="ARBA" id="ARBA00005820"/>
    </source>
</evidence>
<dbReference type="Pfam" id="PF03704">
    <property type="entry name" value="BTAD"/>
    <property type="match status" value="1"/>
</dbReference>
<dbReference type="InterPro" id="IPR005158">
    <property type="entry name" value="BTAD"/>
</dbReference>
<evidence type="ECO:0000313" key="9">
    <source>
        <dbReference type="Proteomes" id="UP000528608"/>
    </source>
</evidence>
<evidence type="ECO:0000256" key="5">
    <source>
        <dbReference type="PROSITE-ProRule" id="PRU01091"/>
    </source>
</evidence>
<dbReference type="InterPro" id="IPR016032">
    <property type="entry name" value="Sig_transdc_resp-reg_C-effctor"/>
</dbReference>
<evidence type="ECO:0000256" key="6">
    <source>
        <dbReference type="SAM" id="MobiDB-lite"/>
    </source>
</evidence>
<dbReference type="PANTHER" id="PTHR47691:SF3">
    <property type="entry name" value="HTH-TYPE TRANSCRIPTIONAL REGULATOR RV0890C-RELATED"/>
    <property type="match status" value="1"/>
</dbReference>
<dbReference type="Gene3D" id="1.10.10.10">
    <property type="entry name" value="Winged helix-like DNA-binding domain superfamily/Winged helix DNA-binding domain"/>
    <property type="match status" value="1"/>
</dbReference>
<dbReference type="Gene3D" id="1.25.40.10">
    <property type="entry name" value="Tetratricopeptide repeat domain"/>
    <property type="match status" value="2"/>
</dbReference>
<dbReference type="PROSITE" id="PS51755">
    <property type="entry name" value="OMPR_PHOB"/>
    <property type="match status" value="1"/>
</dbReference>
<dbReference type="GO" id="GO:0003677">
    <property type="term" value="F:DNA binding"/>
    <property type="evidence" value="ECO:0007669"/>
    <property type="project" value="UniProtKB-UniRule"/>
</dbReference>
<keyword evidence="3 5" id="KW-0238">DNA-binding</keyword>
<dbReference type="SUPFAM" id="SSF52540">
    <property type="entry name" value="P-loop containing nucleoside triphosphate hydrolases"/>
    <property type="match status" value="1"/>
</dbReference>
<dbReference type="SMART" id="SM00028">
    <property type="entry name" value="TPR"/>
    <property type="match status" value="1"/>
</dbReference>
<feature type="domain" description="OmpR/PhoB-type" evidence="7">
    <location>
        <begin position="1"/>
        <end position="90"/>
    </location>
</feature>
<dbReference type="Pfam" id="PF00486">
    <property type="entry name" value="Trans_reg_C"/>
    <property type="match status" value="1"/>
</dbReference>
<dbReference type="CDD" id="cd15831">
    <property type="entry name" value="BTAD"/>
    <property type="match status" value="1"/>
</dbReference>
<dbReference type="GO" id="GO:0000160">
    <property type="term" value="P:phosphorelay signal transduction system"/>
    <property type="evidence" value="ECO:0007669"/>
    <property type="project" value="UniProtKB-KW"/>
</dbReference>
<proteinExistence type="inferred from homology"/>
<dbReference type="PANTHER" id="PTHR47691">
    <property type="entry name" value="REGULATOR-RELATED"/>
    <property type="match status" value="1"/>
</dbReference>
<dbReference type="InterPro" id="IPR019734">
    <property type="entry name" value="TPR_rpt"/>
</dbReference>
<dbReference type="RefSeq" id="WP_184743693.1">
    <property type="nucleotide sequence ID" value="NZ_JACHJF010000016.1"/>
</dbReference>